<evidence type="ECO:0000256" key="1">
    <source>
        <dbReference type="ARBA" id="ARBA00022737"/>
    </source>
</evidence>
<keyword evidence="1" id="KW-0677">Repeat</keyword>
<accession>A0A7S1NDZ0</accession>
<name>A0A7S1NDZ0_9EUGL</name>
<dbReference type="InterPro" id="IPR002110">
    <property type="entry name" value="Ankyrin_rpt"/>
</dbReference>
<reference evidence="4" key="1">
    <citation type="submission" date="2021-01" db="EMBL/GenBank/DDBJ databases">
        <authorList>
            <person name="Corre E."/>
            <person name="Pelletier E."/>
            <person name="Niang G."/>
            <person name="Scheremetjew M."/>
            <person name="Finn R."/>
            <person name="Kale V."/>
            <person name="Holt S."/>
            <person name="Cochrane G."/>
            <person name="Meng A."/>
            <person name="Brown T."/>
            <person name="Cohen L."/>
        </authorList>
    </citation>
    <scope>NUCLEOTIDE SEQUENCE</scope>
    <source>
        <strain evidence="4">NIES-381</strain>
    </source>
</reference>
<evidence type="ECO:0000256" key="2">
    <source>
        <dbReference type="ARBA" id="ARBA00023043"/>
    </source>
</evidence>
<evidence type="ECO:0000256" key="3">
    <source>
        <dbReference type="PROSITE-ProRule" id="PRU00023"/>
    </source>
</evidence>
<dbReference type="PROSITE" id="PS50088">
    <property type="entry name" value="ANK_REPEAT"/>
    <property type="match status" value="1"/>
</dbReference>
<dbReference type="PROSITE" id="PS50297">
    <property type="entry name" value="ANK_REP_REGION"/>
    <property type="match status" value="1"/>
</dbReference>
<feature type="repeat" description="ANK" evidence="3">
    <location>
        <begin position="40"/>
        <end position="72"/>
    </location>
</feature>
<keyword evidence="2 3" id="KW-0040">ANK repeat</keyword>
<evidence type="ECO:0000313" key="4">
    <source>
        <dbReference type="EMBL" id="CAD9013607.1"/>
    </source>
</evidence>
<proteinExistence type="predicted"/>
<dbReference type="InterPro" id="IPR036770">
    <property type="entry name" value="Ankyrin_rpt-contain_sf"/>
</dbReference>
<gene>
    <name evidence="4" type="ORF">EGYM00392_LOCUS24710</name>
</gene>
<protein>
    <recommendedName>
        <fullName evidence="5">Ankyrin repeat domain-containing protein</fullName>
    </recommendedName>
</protein>
<dbReference type="AlphaFoldDB" id="A0A7S1NDZ0"/>
<sequence>MLLQRQEQEAQFLNAVKSGDIAKLEEYVGKGYEVNARTPKGHTSLTVAIMLGRQDVALWLLEHGGDPDLPDGDGCTPYFFAIFKDSKAVAEKARAKSALGAEELDAVVAKAEEKRKQRG</sequence>
<dbReference type="SUPFAM" id="SSF48403">
    <property type="entry name" value="Ankyrin repeat"/>
    <property type="match status" value="1"/>
</dbReference>
<dbReference type="Gene3D" id="1.25.40.20">
    <property type="entry name" value="Ankyrin repeat-containing domain"/>
    <property type="match status" value="1"/>
</dbReference>
<evidence type="ECO:0008006" key="5">
    <source>
        <dbReference type="Google" id="ProtNLM"/>
    </source>
</evidence>
<organism evidence="4">
    <name type="scientific">Eutreptiella gymnastica</name>
    <dbReference type="NCBI Taxonomy" id="73025"/>
    <lineage>
        <taxon>Eukaryota</taxon>
        <taxon>Discoba</taxon>
        <taxon>Euglenozoa</taxon>
        <taxon>Euglenida</taxon>
        <taxon>Spirocuta</taxon>
        <taxon>Euglenophyceae</taxon>
        <taxon>Eutreptiales</taxon>
        <taxon>Eutreptiaceae</taxon>
        <taxon>Eutreptiella</taxon>
    </lineage>
</organism>
<dbReference type="Pfam" id="PF12796">
    <property type="entry name" value="Ank_2"/>
    <property type="match status" value="1"/>
</dbReference>
<dbReference type="EMBL" id="HBGA01066306">
    <property type="protein sequence ID" value="CAD9013607.1"/>
    <property type="molecule type" value="Transcribed_RNA"/>
</dbReference>
<dbReference type="PANTHER" id="PTHR24171">
    <property type="entry name" value="ANKYRIN REPEAT DOMAIN-CONTAINING PROTEIN 39-RELATED"/>
    <property type="match status" value="1"/>
</dbReference>